<dbReference type="SUPFAM" id="SSF53822">
    <property type="entry name" value="Periplasmic binding protein-like I"/>
    <property type="match status" value="1"/>
</dbReference>
<reference evidence="5 6" key="1">
    <citation type="submission" date="2018-03" db="EMBL/GenBank/DDBJ databases">
        <title>Genomic Encyclopedia of Archaeal and Bacterial Type Strains, Phase II (KMG-II): from individual species to whole genera.</title>
        <authorList>
            <person name="Goeker M."/>
        </authorList>
    </citation>
    <scope>NUCLEOTIDE SEQUENCE [LARGE SCALE GENOMIC DNA]</scope>
    <source>
        <strain evidence="5 6">DSM 25027</strain>
    </source>
</reference>
<protein>
    <submittedName>
        <fullName evidence="5">Substrate-binding family protein</fullName>
    </submittedName>
</protein>
<proteinExistence type="predicted"/>
<keyword evidence="6" id="KW-1185">Reference proteome</keyword>
<keyword evidence="3" id="KW-0804">Transcription</keyword>
<sequence>MAAESIEHIKVDVNSRIPKYKQIVDSIMEAIGRGYLQKGEKIPSINEVSEECLLSRDTVEKAYGILRKQNIIESVKGKGFYVARADFSSKIKVLFLINKLSTYKMRIFNSFVQALGTKAQVDLFIYHCEPSVFKDILSKRIKEYDQFVIMPHFKNENLKHMGCTDEILDVIRQIPEDKLIIMDRNILSLSMKVGRIYQDFSEDIYISLSSGLDKVKKYQKIILVYPSKSIYPYPKGIVSGFIKFCSEHSMDYEILDEIYDSMELQLHDLFIIIEESDLVNLVKQLRDRHYKFGEDIGIISYNDTPLKELLGITVISTDFSKMGTVAADMILENKKITKKNDFNLIDRHSV</sequence>
<evidence type="ECO:0000313" key="6">
    <source>
        <dbReference type="Proteomes" id="UP000237640"/>
    </source>
</evidence>
<evidence type="ECO:0000256" key="2">
    <source>
        <dbReference type="ARBA" id="ARBA00023125"/>
    </source>
</evidence>
<accession>A0A2T0M8G6</accession>
<evidence type="ECO:0000256" key="1">
    <source>
        <dbReference type="ARBA" id="ARBA00023015"/>
    </source>
</evidence>
<dbReference type="PANTHER" id="PTHR38445:SF10">
    <property type="entry name" value="GNTR-FAMILY TRANSCRIPTIONAL REGULATOR"/>
    <property type="match status" value="1"/>
</dbReference>
<dbReference type="Pfam" id="PF13377">
    <property type="entry name" value="Peripla_BP_3"/>
    <property type="match status" value="1"/>
</dbReference>
<dbReference type="CDD" id="cd07377">
    <property type="entry name" value="WHTH_GntR"/>
    <property type="match status" value="1"/>
</dbReference>
<dbReference type="InterPro" id="IPR046335">
    <property type="entry name" value="LacI/GalR-like_sensor"/>
</dbReference>
<feature type="domain" description="HTH gntR-type" evidence="4">
    <location>
        <begin position="17"/>
        <end position="85"/>
    </location>
</feature>
<dbReference type="InterPro" id="IPR000524">
    <property type="entry name" value="Tscrpt_reg_HTH_GntR"/>
</dbReference>
<dbReference type="Pfam" id="PF00392">
    <property type="entry name" value="GntR"/>
    <property type="match status" value="1"/>
</dbReference>
<dbReference type="AlphaFoldDB" id="A0A2T0M8G6"/>
<dbReference type="GO" id="GO:0003700">
    <property type="term" value="F:DNA-binding transcription factor activity"/>
    <property type="evidence" value="ECO:0007669"/>
    <property type="project" value="InterPro"/>
</dbReference>
<keyword evidence="1" id="KW-0805">Transcription regulation</keyword>
<evidence type="ECO:0000259" key="4">
    <source>
        <dbReference type="PROSITE" id="PS50949"/>
    </source>
</evidence>
<dbReference type="InterPro" id="IPR036388">
    <property type="entry name" value="WH-like_DNA-bd_sf"/>
</dbReference>
<dbReference type="OrthoDB" id="742238at2"/>
<dbReference type="RefSeq" id="WP_106145130.1">
    <property type="nucleotide sequence ID" value="NZ_PVYX01000002.1"/>
</dbReference>
<dbReference type="SUPFAM" id="SSF46785">
    <property type="entry name" value="Winged helix' DNA-binding domain"/>
    <property type="match status" value="1"/>
</dbReference>
<name>A0A2T0M8G6_9FLAO</name>
<gene>
    <name evidence="5" type="ORF">CLV81_2178</name>
</gene>
<comment type="caution">
    <text evidence="5">The sequence shown here is derived from an EMBL/GenBank/DDBJ whole genome shotgun (WGS) entry which is preliminary data.</text>
</comment>
<evidence type="ECO:0000313" key="5">
    <source>
        <dbReference type="EMBL" id="PRX53791.1"/>
    </source>
</evidence>
<keyword evidence="2" id="KW-0238">DNA-binding</keyword>
<dbReference type="Proteomes" id="UP000237640">
    <property type="component" value="Unassembled WGS sequence"/>
</dbReference>
<dbReference type="SMART" id="SM00345">
    <property type="entry name" value="HTH_GNTR"/>
    <property type="match status" value="1"/>
</dbReference>
<dbReference type="InterPro" id="IPR036390">
    <property type="entry name" value="WH_DNA-bd_sf"/>
</dbReference>
<dbReference type="PROSITE" id="PS50949">
    <property type="entry name" value="HTH_GNTR"/>
    <property type="match status" value="1"/>
</dbReference>
<dbReference type="InterPro" id="IPR028082">
    <property type="entry name" value="Peripla_BP_I"/>
</dbReference>
<dbReference type="EMBL" id="PVYX01000002">
    <property type="protein sequence ID" value="PRX53791.1"/>
    <property type="molecule type" value="Genomic_DNA"/>
</dbReference>
<dbReference type="Gene3D" id="3.40.50.2300">
    <property type="match status" value="2"/>
</dbReference>
<dbReference type="Gene3D" id="1.10.10.10">
    <property type="entry name" value="Winged helix-like DNA-binding domain superfamily/Winged helix DNA-binding domain"/>
    <property type="match status" value="1"/>
</dbReference>
<dbReference type="PANTHER" id="PTHR38445">
    <property type="entry name" value="HTH-TYPE TRANSCRIPTIONAL REPRESSOR YTRA"/>
    <property type="match status" value="1"/>
</dbReference>
<dbReference type="GO" id="GO:0003677">
    <property type="term" value="F:DNA binding"/>
    <property type="evidence" value="ECO:0007669"/>
    <property type="project" value="UniProtKB-KW"/>
</dbReference>
<organism evidence="5 6">
    <name type="scientific">Flagellimonas meridianipacifica</name>
    <dbReference type="NCBI Taxonomy" id="1080225"/>
    <lineage>
        <taxon>Bacteria</taxon>
        <taxon>Pseudomonadati</taxon>
        <taxon>Bacteroidota</taxon>
        <taxon>Flavobacteriia</taxon>
        <taxon>Flavobacteriales</taxon>
        <taxon>Flavobacteriaceae</taxon>
        <taxon>Flagellimonas</taxon>
    </lineage>
</organism>
<evidence type="ECO:0000256" key="3">
    <source>
        <dbReference type="ARBA" id="ARBA00023163"/>
    </source>
</evidence>